<dbReference type="InterPro" id="IPR032710">
    <property type="entry name" value="NTF2-like_dom_sf"/>
</dbReference>
<dbReference type="PANTHER" id="PTHR41534:SF1">
    <property type="entry name" value="BLR3401 PROTEIN"/>
    <property type="match status" value="1"/>
</dbReference>
<dbReference type="SUPFAM" id="SSF54427">
    <property type="entry name" value="NTF2-like"/>
    <property type="match status" value="1"/>
</dbReference>
<comment type="caution">
    <text evidence="3">The sequence shown here is derived from an EMBL/GenBank/DDBJ whole genome shotgun (WGS) entry which is preliminary data.</text>
</comment>
<reference evidence="4" key="1">
    <citation type="journal article" date="2019" name="Int. J. Syst. Evol. Microbiol.">
        <title>The Global Catalogue of Microorganisms (GCM) 10K type strain sequencing project: providing services to taxonomists for standard genome sequencing and annotation.</title>
        <authorList>
            <consortium name="The Broad Institute Genomics Platform"/>
            <consortium name="The Broad Institute Genome Sequencing Center for Infectious Disease"/>
            <person name="Wu L."/>
            <person name="Ma J."/>
        </authorList>
    </citation>
    <scope>NUCLEOTIDE SEQUENCE [LARGE SCALE GENOMIC DNA]</scope>
    <source>
        <strain evidence="4">KCTC 42964</strain>
    </source>
</reference>
<organism evidence="3 4">
    <name type="scientific">Marinibaculum pumilum</name>
    <dbReference type="NCBI Taxonomy" id="1766165"/>
    <lineage>
        <taxon>Bacteria</taxon>
        <taxon>Pseudomonadati</taxon>
        <taxon>Pseudomonadota</taxon>
        <taxon>Alphaproteobacteria</taxon>
        <taxon>Rhodospirillales</taxon>
        <taxon>Rhodospirillaceae</taxon>
        <taxon>Marinibaculum</taxon>
    </lineage>
</organism>
<protein>
    <submittedName>
        <fullName evidence="3">Aromatic-ring-hydroxylating dioxygenase subunit beta</fullName>
    </submittedName>
</protein>
<comment type="similarity">
    <text evidence="1">Belongs to the bacterial ring-hydroxylating dioxygenase beta subunit family.</text>
</comment>
<dbReference type="Proteomes" id="UP001595528">
    <property type="component" value="Unassembled WGS sequence"/>
</dbReference>
<dbReference type="PANTHER" id="PTHR41534">
    <property type="entry name" value="BLR3401 PROTEIN"/>
    <property type="match status" value="1"/>
</dbReference>
<sequence length="176" mass="20877">MAEAAIDSAAERGLLARLETQWQVEQFLTRQAEILDERRWADWMELFTSDGHYWMPADPAHTSGEGVPSIFYEDRWLMRTRMKRLQHPRAWSQSPRNRTSHVVGNVVIERDDPKTGEVVARSKFHVVEFRLDAQRYFAGSYRHHLVRTPDGFRIRLQRVDIVNYDGPFEYVLQFWI</sequence>
<evidence type="ECO:0000313" key="4">
    <source>
        <dbReference type="Proteomes" id="UP001595528"/>
    </source>
</evidence>
<keyword evidence="4" id="KW-1185">Reference proteome</keyword>
<evidence type="ECO:0000313" key="3">
    <source>
        <dbReference type="EMBL" id="MFC3228430.1"/>
    </source>
</evidence>
<dbReference type="InterPro" id="IPR000391">
    <property type="entry name" value="Rng_hydr_dOase-bsu"/>
</dbReference>
<keyword evidence="2" id="KW-0560">Oxidoreductase</keyword>
<name>A0ABV7L1C3_9PROT</name>
<evidence type="ECO:0000256" key="2">
    <source>
        <dbReference type="ARBA" id="ARBA00023002"/>
    </source>
</evidence>
<keyword evidence="3" id="KW-0223">Dioxygenase</keyword>
<gene>
    <name evidence="3" type="ORF">ACFOGJ_14395</name>
</gene>
<proteinExistence type="inferred from homology"/>
<dbReference type="GO" id="GO:0051213">
    <property type="term" value="F:dioxygenase activity"/>
    <property type="evidence" value="ECO:0007669"/>
    <property type="project" value="UniProtKB-KW"/>
</dbReference>
<evidence type="ECO:0000256" key="1">
    <source>
        <dbReference type="ARBA" id="ARBA00009570"/>
    </source>
</evidence>
<accession>A0ABV7L1C3</accession>
<dbReference type="EMBL" id="JBHRTR010000028">
    <property type="protein sequence ID" value="MFC3228430.1"/>
    <property type="molecule type" value="Genomic_DNA"/>
</dbReference>
<dbReference type="Pfam" id="PF00866">
    <property type="entry name" value="Ring_hydroxyl_B"/>
    <property type="match status" value="1"/>
</dbReference>
<dbReference type="Gene3D" id="3.10.450.50">
    <property type="match status" value="1"/>
</dbReference>
<dbReference type="RefSeq" id="WP_379901531.1">
    <property type="nucleotide sequence ID" value="NZ_JBHRTR010000028.1"/>
</dbReference>
<dbReference type="CDD" id="cd00667">
    <property type="entry name" value="ring_hydroxylating_dioxygenases_beta"/>
    <property type="match status" value="1"/>
</dbReference>